<keyword evidence="3" id="KW-1185">Reference proteome</keyword>
<organism evidence="2 3">
    <name type="scientific">Aureobasidium melanogenum (strain CBS 110374)</name>
    <name type="common">Aureobasidium pullulans var. melanogenum</name>
    <dbReference type="NCBI Taxonomy" id="1043003"/>
    <lineage>
        <taxon>Eukaryota</taxon>
        <taxon>Fungi</taxon>
        <taxon>Dikarya</taxon>
        <taxon>Ascomycota</taxon>
        <taxon>Pezizomycotina</taxon>
        <taxon>Dothideomycetes</taxon>
        <taxon>Dothideomycetidae</taxon>
        <taxon>Dothideales</taxon>
        <taxon>Saccotheciaceae</taxon>
        <taxon>Aureobasidium</taxon>
    </lineage>
</organism>
<feature type="region of interest" description="Disordered" evidence="1">
    <location>
        <begin position="57"/>
        <end position="132"/>
    </location>
</feature>
<gene>
    <name evidence="2" type="ORF">M437DRAFT_74661</name>
</gene>
<protein>
    <submittedName>
        <fullName evidence="2">Uncharacterized protein</fullName>
    </submittedName>
</protein>
<dbReference type="RefSeq" id="XP_040880428.1">
    <property type="nucleotide sequence ID" value="XM_041026276.1"/>
</dbReference>
<evidence type="ECO:0000313" key="3">
    <source>
        <dbReference type="Proteomes" id="UP000030672"/>
    </source>
</evidence>
<dbReference type="STRING" id="1043003.A0A074VRM9"/>
<proteinExistence type="predicted"/>
<dbReference type="AlphaFoldDB" id="A0A074VRM9"/>
<name>A0A074VRM9_AURM1</name>
<feature type="compositionally biased region" description="Polar residues" evidence="1">
    <location>
        <begin position="87"/>
        <end position="101"/>
    </location>
</feature>
<evidence type="ECO:0000313" key="2">
    <source>
        <dbReference type="EMBL" id="KEQ63405.1"/>
    </source>
</evidence>
<dbReference type="EMBL" id="KL584831">
    <property type="protein sequence ID" value="KEQ63405.1"/>
    <property type="molecule type" value="Genomic_DNA"/>
</dbReference>
<reference evidence="2 3" key="1">
    <citation type="journal article" date="2014" name="BMC Genomics">
        <title>Genome sequencing of four Aureobasidium pullulans varieties: biotechnological potential, stress tolerance, and description of new species.</title>
        <authorList>
            <person name="Gostin Ar C."/>
            <person name="Ohm R.A."/>
            <person name="Kogej T."/>
            <person name="Sonjak S."/>
            <person name="Turk M."/>
            <person name="Zajc J."/>
            <person name="Zalar P."/>
            <person name="Grube M."/>
            <person name="Sun H."/>
            <person name="Han J."/>
            <person name="Sharma A."/>
            <person name="Chiniquy J."/>
            <person name="Ngan C.Y."/>
            <person name="Lipzen A."/>
            <person name="Barry K."/>
            <person name="Grigoriev I.V."/>
            <person name="Gunde-Cimerman N."/>
        </authorList>
    </citation>
    <scope>NUCLEOTIDE SEQUENCE [LARGE SCALE GENOMIC DNA]</scope>
    <source>
        <strain evidence="2 3">CBS 110374</strain>
    </source>
</reference>
<evidence type="ECO:0000256" key="1">
    <source>
        <dbReference type="SAM" id="MobiDB-lite"/>
    </source>
</evidence>
<dbReference type="GeneID" id="63919649"/>
<dbReference type="Proteomes" id="UP000030672">
    <property type="component" value="Unassembled WGS sequence"/>
</dbReference>
<accession>A0A074VRM9</accession>
<sequence length="207" mass="21942">MAPKTTLSARDVEVLAAAFQCLKTPPEIDFDKLAERAGYKNGQSARACFQDIKKKLRASGNDADGDGATKKPTAAKSRKRKQLASPADSSPMSLAGSSPPINSDDETNAPAKKKSKARGTKSKKAIATTPETEEDICNAKAIAAGRARYTADKLAAEIKKEANDDDDDGAWVDEAEPLGMNIDEGEDEGLTAYQLVKNEVLGDGVEV</sequence>
<feature type="compositionally biased region" description="Basic residues" evidence="1">
    <location>
        <begin position="111"/>
        <end position="124"/>
    </location>
</feature>
<dbReference type="HOGENOM" id="CLU_1326133_0_0_1"/>